<name>A0A9W7XN06_9FUNG</name>
<dbReference type="Proteomes" id="UP001145021">
    <property type="component" value="Unassembled WGS sequence"/>
</dbReference>
<dbReference type="GO" id="GO:0005829">
    <property type="term" value="C:cytosol"/>
    <property type="evidence" value="ECO:0007669"/>
    <property type="project" value="TreeGrafter"/>
</dbReference>
<dbReference type="CDD" id="cd07067">
    <property type="entry name" value="HP_PGM_like"/>
    <property type="match status" value="1"/>
</dbReference>
<dbReference type="InterPro" id="IPR001345">
    <property type="entry name" value="PG/BPGM_mutase_AS"/>
</dbReference>
<evidence type="ECO:0000256" key="3">
    <source>
        <dbReference type="PIRSR" id="PIRSR613078-2"/>
    </source>
</evidence>
<dbReference type="PANTHER" id="PTHR46517">
    <property type="entry name" value="FRUCTOSE-2,6-BISPHOSPHATASE TIGAR"/>
    <property type="match status" value="1"/>
</dbReference>
<feature type="binding site" evidence="3">
    <location>
        <position position="75"/>
    </location>
    <ligand>
        <name>substrate</name>
    </ligand>
</feature>
<evidence type="ECO:0000256" key="2">
    <source>
        <dbReference type="PIRSR" id="PIRSR613078-1"/>
    </source>
</evidence>
<dbReference type="GO" id="GO:0045820">
    <property type="term" value="P:negative regulation of glycolytic process"/>
    <property type="evidence" value="ECO:0007669"/>
    <property type="project" value="TreeGrafter"/>
</dbReference>
<sequence>MTDKGHYHHRQQHDGPLTTLYLVRHGETEVNRRNCVQGMRVDPPLNERGRKQAACVGQRFRDVAVDWVVTSNAQRAKETGAAISKEHPSAPVTHMGALNELDFGVYEGIHVTAGYNDLVHAWDVEHRAELQAPGTLGESPAMCERRAMQGLREVVAQAVSSERKHVCVVVHSRLIQIVLASMLDGTLSTMALYKQKKAAVNVIDVVGSAPTAEWPYRCVAHEINSESHMSSEVISRVSSATSLATRSTSDERIRFEVDADGALVLRRL</sequence>
<dbReference type="Gene3D" id="3.40.50.1240">
    <property type="entry name" value="Phosphoglycerate mutase-like"/>
    <property type="match status" value="1"/>
</dbReference>
<comment type="caution">
    <text evidence="4">The sequence shown here is derived from an EMBL/GenBank/DDBJ whole genome shotgun (WGS) entry which is preliminary data.</text>
</comment>
<dbReference type="PROSITE" id="PS00175">
    <property type="entry name" value="PG_MUTASE"/>
    <property type="match status" value="1"/>
</dbReference>
<dbReference type="SUPFAM" id="SSF53254">
    <property type="entry name" value="Phosphoglycerate mutase-like"/>
    <property type="match status" value="1"/>
</dbReference>
<dbReference type="AlphaFoldDB" id="A0A9W7XN06"/>
<feature type="active site" description="Proton donor/acceptor" evidence="2">
    <location>
        <position position="100"/>
    </location>
</feature>
<organism evidence="4 5">
    <name type="scientific">Coemansia asiatica</name>
    <dbReference type="NCBI Taxonomy" id="1052880"/>
    <lineage>
        <taxon>Eukaryota</taxon>
        <taxon>Fungi</taxon>
        <taxon>Fungi incertae sedis</taxon>
        <taxon>Zoopagomycota</taxon>
        <taxon>Kickxellomycotina</taxon>
        <taxon>Kickxellomycetes</taxon>
        <taxon>Kickxellales</taxon>
        <taxon>Kickxellaceae</taxon>
        <taxon>Coemansia</taxon>
    </lineage>
</organism>
<dbReference type="GO" id="GO:0004331">
    <property type="term" value="F:fructose-2,6-bisphosphate 2-phosphatase activity"/>
    <property type="evidence" value="ECO:0007669"/>
    <property type="project" value="TreeGrafter"/>
</dbReference>
<dbReference type="InterPro" id="IPR029033">
    <property type="entry name" value="His_PPase_superfam"/>
</dbReference>
<dbReference type="EMBL" id="JANBOH010000079">
    <property type="protein sequence ID" value="KAJ1645995.1"/>
    <property type="molecule type" value="Genomic_DNA"/>
</dbReference>
<evidence type="ECO:0000256" key="1">
    <source>
        <dbReference type="ARBA" id="ARBA00022801"/>
    </source>
</evidence>
<protein>
    <recommendedName>
        <fullName evidence="6">Phosphoglycerate mutase</fullName>
    </recommendedName>
</protein>
<dbReference type="InterPro" id="IPR013078">
    <property type="entry name" value="His_Pase_superF_clade-1"/>
</dbReference>
<dbReference type="PANTHER" id="PTHR46517:SF1">
    <property type="entry name" value="FRUCTOSE-2,6-BISPHOSPHATASE TIGAR"/>
    <property type="match status" value="1"/>
</dbReference>
<dbReference type="Pfam" id="PF00300">
    <property type="entry name" value="His_Phos_1"/>
    <property type="match status" value="1"/>
</dbReference>
<keyword evidence="1" id="KW-0378">Hydrolase</keyword>
<gene>
    <name evidence="4" type="ORF">LPJ64_002459</name>
</gene>
<dbReference type="InterPro" id="IPR051695">
    <property type="entry name" value="Phosphoglycerate_Mutase"/>
</dbReference>
<reference evidence="4" key="1">
    <citation type="submission" date="2022-07" db="EMBL/GenBank/DDBJ databases">
        <title>Phylogenomic reconstructions and comparative analyses of Kickxellomycotina fungi.</title>
        <authorList>
            <person name="Reynolds N.K."/>
            <person name="Stajich J.E."/>
            <person name="Barry K."/>
            <person name="Grigoriev I.V."/>
            <person name="Crous P."/>
            <person name="Smith M.E."/>
        </authorList>
    </citation>
    <scope>NUCLEOTIDE SEQUENCE</scope>
    <source>
        <strain evidence="4">NBRC 105413</strain>
    </source>
</reference>
<dbReference type="GO" id="GO:0043456">
    <property type="term" value="P:regulation of pentose-phosphate shunt"/>
    <property type="evidence" value="ECO:0007669"/>
    <property type="project" value="TreeGrafter"/>
</dbReference>
<proteinExistence type="predicted"/>
<feature type="active site" description="Tele-phosphohistidine intermediate" evidence="2">
    <location>
        <position position="25"/>
    </location>
</feature>
<evidence type="ECO:0000313" key="5">
    <source>
        <dbReference type="Proteomes" id="UP001145021"/>
    </source>
</evidence>
<accession>A0A9W7XN06</accession>
<evidence type="ECO:0008006" key="6">
    <source>
        <dbReference type="Google" id="ProtNLM"/>
    </source>
</evidence>
<feature type="binding site" evidence="3">
    <location>
        <begin position="24"/>
        <end position="31"/>
    </location>
    <ligand>
        <name>substrate</name>
    </ligand>
</feature>
<evidence type="ECO:0000313" key="4">
    <source>
        <dbReference type="EMBL" id="KAJ1645995.1"/>
    </source>
</evidence>
<dbReference type="SMART" id="SM00855">
    <property type="entry name" value="PGAM"/>
    <property type="match status" value="1"/>
</dbReference>
<keyword evidence="5" id="KW-1185">Reference proteome</keyword>